<gene>
    <name evidence="2" type="ORF">IWQ62_000742</name>
</gene>
<evidence type="ECO:0000313" key="2">
    <source>
        <dbReference type="EMBL" id="KAJ1969241.1"/>
    </source>
</evidence>
<comment type="caution">
    <text evidence="2">The sequence shown here is derived from an EMBL/GenBank/DDBJ whole genome shotgun (WGS) entry which is preliminary data.</text>
</comment>
<keyword evidence="3" id="KW-1185">Reference proteome</keyword>
<dbReference type="Proteomes" id="UP001150925">
    <property type="component" value="Unassembled WGS sequence"/>
</dbReference>
<sequence>MGDNGKTADSSMSKCLKCSNPAVAGKFWCVEHGCAHPGCTMSGNGKFCPIHKATVDDKVQAPTLPVSNVPPTQEPPTPPAVVVPPKPSPVEPKSPTISVESSTKASPKPTVVCSPPPVPTSAEPTPLNPPPTSPVSNARNGENQKRGKPAAANKRINLSDDYGRVVYNSASKVVVQTGCSIITMPKSYVSSDDDDDENSDEKPIMVDSTRFTGVYKLQVYCSECKKFHPTSALNALKKSGACNNTFASEYVEVE</sequence>
<feature type="compositionally biased region" description="Polar residues" evidence="1">
    <location>
        <begin position="96"/>
        <end position="105"/>
    </location>
</feature>
<proteinExistence type="predicted"/>
<feature type="region of interest" description="Disordered" evidence="1">
    <location>
        <begin position="62"/>
        <end position="153"/>
    </location>
</feature>
<feature type="compositionally biased region" description="Pro residues" evidence="1">
    <location>
        <begin position="72"/>
        <end position="92"/>
    </location>
</feature>
<accession>A0A9W8ATT6</accession>
<dbReference type="AlphaFoldDB" id="A0A9W8ATT6"/>
<dbReference type="EMBL" id="JANBPY010000079">
    <property type="protein sequence ID" value="KAJ1969241.1"/>
    <property type="molecule type" value="Genomic_DNA"/>
</dbReference>
<evidence type="ECO:0000256" key="1">
    <source>
        <dbReference type="SAM" id="MobiDB-lite"/>
    </source>
</evidence>
<name>A0A9W8ATT6_9FUNG</name>
<dbReference type="OrthoDB" id="5679677at2759"/>
<organism evidence="2 3">
    <name type="scientific">Dispira parvispora</name>
    <dbReference type="NCBI Taxonomy" id="1520584"/>
    <lineage>
        <taxon>Eukaryota</taxon>
        <taxon>Fungi</taxon>
        <taxon>Fungi incertae sedis</taxon>
        <taxon>Zoopagomycota</taxon>
        <taxon>Kickxellomycotina</taxon>
        <taxon>Dimargaritomycetes</taxon>
        <taxon>Dimargaritales</taxon>
        <taxon>Dimargaritaceae</taxon>
        <taxon>Dispira</taxon>
    </lineage>
</organism>
<protein>
    <submittedName>
        <fullName evidence="2">Uncharacterized protein</fullName>
    </submittedName>
</protein>
<reference evidence="2" key="1">
    <citation type="submission" date="2022-07" db="EMBL/GenBank/DDBJ databases">
        <title>Phylogenomic reconstructions and comparative analyses of Kickxellomycotina fungi.</title>
        <authorList>
            <person name="Reynolds N.K."/>
            <person name="Stajich J.E."/>
            <person name="Barry K."/>
            <person name="Grigoriev I.V."/>
            <person name="Crous P."/>
            <person name="Smith M.E."/>
        </authorList>
    </citation>
    <scope>NUCLEOTIDE SEQUENCE</scope>
    <source>
        <strain evidence="2">RSA 1196</strain>
    </source>
</reference>
<evidence type="ECO:0000313" key="3">
    <source>
        <dbReference type="Proteomes" id="UP001150925"/>
    </source>
</evidence>